<accession>A0A1Y1YTV9</accession>
<dbReference type="InterPro" id="IPR002591">
    <property type="entry name" value="Phosphodiest/P_Trfase"/>
</dbReference>
<evidence type="ECO:0000256" key="1">
    <source>
        <dbReference type="SAM" id="SignalP"/>
    </source>
</evidence>
<dbReference type="PANTHER" id="PTHR10151">
    <property type="entry name" value="ECTONUCLEOTIDE PYROPHOSPHATASE/PHOSPHODIESTERASE"/>
    <property type="match status" value="1"/>
</dbReference>
<dbReference type="CDD" id="cd00016">
    <property type="entry name" value="ALP_like"/>
    <property type="match status" value="1"/>
</dbReference>
<protein>
    <submittedName>
        <fullName evidence="3">Alkaline phosphatase-like protein</fullName>
    </submittedName>
</protein>
<dbReference type="SUPFAM" id="SSF53649">
    <property type="entry name" value="Alkaline phosphatase-like"/>
    <property type="match status" value="1"/>
</dbReference>
<dbReference type="InterPro" id="IPR002105">
    <property type="entry name" value="Dockerin_1_rpt"/>
</dbReference>
<organism evidence="3 4">
    <name type="scientific">Basidiobolus meristosporus CBS 931.73</name>
    <dbReference type="NCBI Taxonomy" id="1314790"/>
    <lineage>
        <taxon>Eukaryota</taxon>
        <taxon>Fungi</taxon>
        <taxon>Fungi incertae sedis</taxon>
        <taxon>Zoopagomycota</taxon>
        <taxon>Entomophthoromycotina</taxon>
        <taxon>Basidiobolomycetes</taxon>
        <taxon>Basidiobolales</taxon>
        <taxon>Basidiobolaceae</taxon>
        <taxon>Basidiobolus</taxon>
    </lineage>
</organism>
<dbReference type="STRING" id="1314790.A0A1Y1YTV9"/>
<keyword evidence="4" id="KW-1185">Reference proteome</keyword>
<proteinExistence type="predicted"/>
<sequence length="352" mass="37798">MQRSLSIVALAFLATQITVGQALFYPDANNDGLVNNDDVTFIRSFLGSNQAATNWQVAKSADVNRDGQVSSADVDLVTARINQFPKSEFKRVVFLGIDGGGSFLQWANTPVLKQFLNSGASTLNAAALLPTISGQNWGSMITGVTPNKHKLTNDIAASTPYSETSAYPTIFKLLLNERPAAKLAVYSVWKPIIDGMVERSLNVTKISQGDEDLTNGVVKYIKEKGADTRYLFIHYDAMDHVGHASGYNSTAYIQEYPKVDARVGRVLAAIEEAGLKDDTLVLMTADHGGTPGGSHGGSTAAEVNIFWGASGKGVKVAKLANGVRNMDIAATVANALRLPQPANWDSRFVPIY</sequence>
<name>A0A1Y1YTV9_9FUNG</name>
<dbReference type="Proteomes" id="UP000193498">
    <property type="component" value="Unassembled WGS sequence"/>
</dbReference>
<evidence type="ECO:0000313" key="3">
    <source>
        <dbReference type="EMBL" id="ORY01472.1"/>
    </source>
</evidence>
<dbReference type="PROSITE" id="PS00018">
    <property type="entry name" value="EF_HAND_1"/>
    <property type="match status" value="2"/>
</dbReference>
<keyword evidence="1" id="KW-0732">Signal</keyword>
<dbReference type="InterPro" id="IPR016134">
    <property type="entry name" value="Dockerin_dom"/>
</dbReference>
<dbReference type="EMBL" id="MCFE01000069">
    <property type="protein sequence ID" value="ORY01472.1"/>
    <property type="molecule type" value="Genomic_DNA"/>
</dbReference>
<dbReference type="SUPFAM" id="SSF63446">
    <property type="entry name" value="Type I dockerin domain"/>
    <property type="match status" value="1"/>
</dbReference>
<dbReference type="Gene3D" id="3.40.720.10">
    <property type="entry name" value="Alkaline Phosphatase, subunit A"/>
    <property type="match status" value="2"/>
</dbReference>
<dbReference type="PANTHER" id="PTHR10151:SF120">
    <property type="entry name" value="BIS(5'-ADENOSYL)-TRIPHOSPHATASE"/>
    <property type="match status" value="1"/>
</dbReference>
<dbReference type="InterPro" id="IPR018247">
    <property type="entry name" value="EF_Hand_1_Ca_BS"/>
</dbReference>
<dbReference type="GO" id="GO:0004553">
    <property type="term" value="F:hydrolase activity, hydrolyzing O-glycosyl compounds"/>
    <property type="evidence" value="ECO:0007669"/>
    <property type="project" value="InterPro"/>
</dbReference>
<dbReference type="GO" id="GO:0000272">
    <property type="term" value="P:polysaccharide catabolic process"/>
    <property type="evidence" value="ECO:0007669"/>
    <property type="project" value="InterPro"/>
</dbReference>
<dbReference type="InParanoid" id="A0A1Y1YTV9"/>
<dbReference type="OrthoDB" id="4062651at2759"/>
<dbReference type="PROSITE" id="PS51766">
    <property type="entry name" value="DOCKERIN"/>
    <property type="match status" value="1"/>
</dbReference>
<evidence type="ECO:0000259" key="2">
    <source>
        <dbReference type="PROSITE" id="PS51766"/>
    </source>
</evidence>
<feature type="domain" description="Dockerin" evidence="2">
    <location>
        <begin position="21"/>
        <end position="86"/>
    </location>
</feature>
<gene>
    <name evidence="3" type="ORF">K493DRAFT_312420</name>
</gene>
<dbReference type="Pfam" id="PF00404">
    <property type="entry name" value="Dockerin_1"/>
    <property type="match status" value="1"/>
</dbReference>
<dbReference type="AlphaFoldDB" id="A0A1Y1YTV9"/>
<dbReference type="Pfam" id="PF01663">
    <property type="entry name" value="Phosphodiest"/>
    <property type="match status" value="1"/>
</dbReference>
<comment type="caution">
    <text evidence="3">The sequence shown here is derived from an EMBL/GenBank/DDBJ whole genome shotgun (WGS) entry which is preliminary data.</text>
</comment>
<reference evidence="3 4" key="1">
    <citation type="submission" date="2016-07" db="EMBL/GenBank/DDBJ databases">
        <title>Pervasive Adenine N6-methylation of Active Genes in Fungi.</title>
        <authorList>
            <consortium name="DOE Joint Genome Institute"/>
            <person name="Mondo S.J."/>
            <person name="Dannebaum R.O."/>
            <person name="Kuo R.C."/>
            <person name="Labutti K."/>
            <person name="Haridas S."/>
            <person name="Kuo A."/>
            <person name="Salamov A."/>
            <person name="Ahrendt S.R."/>
            <person name="Lipzen A."/>
            <person name="Sullivan W."/>
            <person name="Andreopoulos W.B."/>
            <person name="Clum A."/>
            <person name="Lindquist E."/>
            <person name="Daum C."/>
            <person name="Ramamoorthy G.K."/>
            <person name="Gryganskyi A."/>
            <person name="Culley D."/>
            <person name="Magnuson J.K."/>
            <person name="James T.Y."/>
            <person name="O'Malley M.A."/>
            <person name="Stajich J.E."/>
            <person name="Spatafora J.W."/>
            <person name="Visel A."/>
            <person name="Grigoriev I.V."/>
        </authorList>
    </citation>
    <scope>NUCLEOTIDE SEQUENCE [LARGE SCALE GENOMIC DNA]</scope>
    <source>
        <strain evidence="3 4">CBS 931.73</strain>
    </source>
</reference>
<feature type="chain" id="PRO_5012305117" evidence="1">
    <location>
        <begin position="23"/>
        <end position="352"/>
    </location>
</feature>
<dbReference type="CDD" id="cd14256">
    <property type="entry name" value="Dockerin_I"/>
    <property type="match status" value="1"/>
</dbReference>
<dbReference type="Gene3D" id="1.10.1330.10">
    <property type="entry name" value="Dockerin domain"/>
    <property type="match status" value="1"/>
</dbReference>
<dbReference type="InterPro" id="IPR017850">
    <property type="entry name" value="Alkaline_phosphatase_core_sf"/>
</dbReference>
<dbReference type="InterPro" id="IPR036439">
    <property type="entry name" value="Dockerin_dom_sf"/>
</dbReference>
<evidence type="ECO:0000313" key="4">
    <source>
        <dbReference type="Proteomes" id="UP000193498"/>
    </source>
</evidence>
<feature type="signal peptide" evidence="1">
    <location>
        <begin position="1"/>
        <end position="22"/>
    </location>
</feature>